<dbReference type="RefSeq" id="WP_014100849.1">
    <property type="nucleotide sequence ID" value="NZ_CP072643.1"/>
</dbReference>
<sequence length="60" mass="6562">MTETSTIPPEPTMTRQVIIKPDGRRLIFYTFAQPTETADAARRPDEMTPNVGASLEPSAG</sequence>
<gene>
    <name evidence="2" type="ORF">J8C05_15170</name>
</gene>
<protein>
    <submittedName>
        <fullName evidence="2">Uncharacterized protein</fullName>
    </submittedName>
</protein>
<evidence type="ECO:0000256" key="1">
    <source>
        <dbReference type="SAM" id="MobiDB-lite"/>
    </source>
</evidence>
<name>A0ABX8B2X6_9BACT</name>
<organism evidence="2 3">
    <name type="scientific">Chloracidobacterium sp. N</name>
    <dbReference type="NCBI Taxonomy" id="2821540"/>
    <lineage>
        <taxon>Bacteria</taxon>
        <taxon>Pseudomonadati</taxon>
        <taxon>Acidobacteriota</taxon>
        <taxon>Terriglobia</taxon>
        <taxon>Terriglobales</taxon>
        <taxon>Acidobacteriaceae</taxon>
        <taxon>Chloracidobacterium</taxon>
        <taxon>Chloracidobacterium aggregatum</taxon>
    </lineage>
</organism>
<dbReference type="Proteomes" id="UP000677668">
    <property type="component" value="Chromosome 2"/>
</dbReference>
<proteinExistence type="predicted"/>
<feature type="region of interest" description="Disordered" evidence="1">
    <location>
        <begin position="37"/>
        <end position="60"/>
    </location>
</feature>
<accession>A0ABX8B2X6</accession>
<keyword evidence="3" id="KW-1185">Reference proteome</keyword>
<evidence type="ECO:0000313" key="3">
    <source>
        <dbReference type="Proteomes" id="UP000677668"/>
    </source>
</evidence>
<evidence type="ECO:0000313" key="2">
    <source>
        <dbReference type="EMBL" id="QUV95349.1"/>
    </source>
</evidence>
<reference evidence="2 3" key="1">
    <citation type="submission" date="2021-03" db="EMBL/GenBank/DDBJ databases">
        <title>Genomic and phenotypic characterization of Chloracidobacterium isolates provides evidence for multiple species.</title>
        <authorList>
            <person name="Saini M.K."/>
            <person name="Costas A.M.G."/>
            <person name="Tank M."/>
            <person name="Bryant D.A."/>
        </authorList>
    </citation>
    <scope>NUCLEOTIDE SEQUENCE [LARGE SCALE GENOMIC DNA]</scope>
    <source>
        <strain evidence="2 3">N</strain>
    </source>
</reference>
<dbReference type="EMBL" id="CP072643">
    <property type="protein sequence ID" value="QUV95349.1"/>
    <property type="molecule type" value="Genomic_DNA"/>
</dbReference>